<comment type="subcellular location">
    <subcellularLocation>
        <location evidence="1">Membrane</location>
        <topology evidence="1">Multi-pass membrane protein</topology>
    </subcellularLocation>
</comment>
<organism evidence="6 7">
    <name type="scientific">Bionectria ochroleuca</name>
    <name type="common">Gliocladium roseum</name>
    <dbReference type="NCBI Taxonomy" id="29856"/>
    <lineage>
        <taxon>Eukaryota</taxon>
        <taxon>Fungi</taxon>
        <taxon>Dikarya</taxon>
        <taxon>Ascomycota</taxon>
        <taxon>Pezizomycotina</taxon>
        <taxon>Sordariomycetes</taxon>
        <taxon>Hypocreomycetidae</taxon>
        <taxon>Hypocreales</taxon>
        <taxon>Bionectriaceae</taxon>
        <taxon>Clonostachys</taxon>
    </lineage>
</organism>
<dbReference type="EMBL" id="CABFNS010000746">
    <property type="protein sequence ID" value="VUC26319.1"/>
    <property type="molecule type" value="Genomic_DNA"/>
</dbReference>
<dbReference type="InterPro" id="IPR007568">
    <property type="entry name" value="RTA1"/>
</dbReference>
<evidence type="ECO:0000256" key="4">
    <source>
        <dbReference type="ARBA" id="ARBA00023136"/>
    </source>
</evidence>
<dbReference type="PANTHER" id="PTHR31465">
    <property type="entry name" value="PROTEIN RTA1-RELATED"/>
    <property type="match status" value="1"/>
</dbReference>
<dbReference type="PANTHER" id="PTHR31465:SF9">
    <property type="entry name" value="SPHINGOID LONG-CHAIN BASE TRANSPORTER RSB1"/>
    <property type="match status" value="1"/>
</dbReference>
<feature type="transmembrane region" description="Helical" evidence="5">
    <location>
        <begin position="174"/>
        <end position="198"/>
    </location>
</feature>
<evidence type="ECO:0000256" key="2">
    <source>
        <dbReference type="ARBA" id="ARBA00022692"/>
    </source>
</evidence>
<keyword evidence="2 5" id="KW-0812">Transmembrane</keyword>
<evidence type="ECO:0000256" key="5">
    <source>
        <dbReference type="SAM" id="Phobius"/>
    </source>
</evidence>
<keyword evidence="7" id="KW-1185">Reference proteome</keyword>
<comment type="caution">
    <text evidence="6">The sequence shown here is derived from an EMBL/GenBank/DDBJ whole genome shotgun (WGS) entry which is preliminary data.</text>
</comment>
<name>A0ABY6U6U1_BIOOC</name>
<keyword evidence="4 5" id="KW-0472">Membrane</keyword>
<feature type="transmembrane region" description="Helical" evidence="5">
    <location>
        <begin position="58"/>
        <end position="76"/>
    </location>
</feature>
<feature type="transmembrane region" description="Helical" evidence="5">
    <location>
        <begin position="31"/>
        <end position="51"/>
    </location>
</feature>
<accession>A0ABY6U6U1</accession>
<evidence type="ECO:0000256" key="3">
    <source>
        <dbReference type="ARBA" id="ARBA00022989"/>
    </source>
</evidence>
<keyword evidence="3 5" id="KW-1133">Transmembrane helix</keyword>
<gene>
    <name evidence="6" type="ORF">CLO192961_LOCUS187551</name>
</gene>
<dbReference type="Pfam" id="PF04479">
    <property type="entry name" value="RTA1"/>
    <property type="match status" value="1"/>
</dbReference>
<evidence type="ECO:0008006" key="8">
    <source>
        <dbReference type="Google" id="ProtNLM"/>
    </source>
</evidence>
<dbReference type="Proteomes" id="UP000766486">
    <property type="component" value="Unassembled WGS sequence"/>
</dbReference>
<feature type="transmembrane region" description="Helical" evidence="5">
    <location>
        <begin position="260"/>
        <end position="284"/>
    </location>
</feature>
<reference evidence="6 7" key="1">
    <citation type="submission" date="2019-06" db="EMBL/GenBank/DDBJ databases">
        <authorList>
            <person name="Broberg M."/>
        </authorList>
    </citation>
    <scope>NUCLEOTIDE SEQUENCE [LARGE SCALE GENOMIC DNA]</scope>
</reference>
<feature type="transmembrane region" description="Helical" evidence="5">
    <location>
        <begin position="88"/>
        <end position="113"/>
    </location>
</feature>
<evidence type="ECO:0000313" key="6">
    <source>
        <dbReference type="EMBL" id="VUC26319.1"/>
    </source>
</evidence>
<protein>
    <recommendedName>
        <fullName evidence="8">RTA1 domain protein</fullName>
    </recommendedName>
</protein>
<proteinExistence type="predicted"/>
<feature type="transmembrane region" description="Helical" evidence="5">
    <location>
        <begin position="134"/>
        <end position="154"/>
    </location>
</feature>
<feature type="transmembrane region" description="Helical" evidence="5">
    <location>
        <begin position="226"/>
        <end position="245"/>
    </location>
</feature>
<evidence type="ECO:0000313" key="7">
    <source>
        <dbReference type="Proteomes" id="UP000766486"/>
    </source>
</evidence>
<evidence type="ECO:0000256" key="1">
    <source>
        <dbReference type="ARBA" id="ARBA00004141"/>
    </source>
</evidence>
<sequence>MSTTNSTQTGVVCTLDTCPLSMGIITYQPNIGGNALFLSIFGTLFLVQLYFGIRRKTWSYLAAMGLGLVTEGVGYIGRLQLHNDPFNFNYFLVYLVCLTIGPAFLTAAIYITFARVAYSCDESLLWVRSKTISIIFMTCDFICLVLQATGGAITSTSGGMTQEAMDRRQTGVNVMIGGLSFQVVSLFSFILYAAIYAWRWHCATKIDLYHVRIPPTHSGLRWKSMIYGLAIASGTIFVRCVFRVAELRDGFTSSLANDEVAFMILEGTMIAIASICLTVGHPGLCLDIEWRLPKQVQQKGRDDSSNVELENVHITK</sequence>